<evidence type="ECO:0008006" key="3">
    <source>
        <dbReference type="Google" id="ProtNLM"/>
    </source>
</evidence>
<dbReference type="Proteomes" id="UP000593579">
    <property type="component" value="Unassembled WGS sequence"/>
</dbReference>
<comment type="caution">
    <text evidence="1">The sequence shown here is derived from an EMBL/GenBank/DDBJ whole genome shotgun (WGS) entry which is preliminary data.</text>
</comment>
<accession>A0A7J9BCU4</accession>
<proteinExistence type="predicted"/>
<sequence length="74" mass="8017">MIVGQAETVAIHIRNVAVAESKEDSSRTTASIWKAPCYGWVKINFDGATTESENWSNAGGVLHDSHGNRLAGFR</sequence>
<dbReference type="AlphaFoldDB" id="A0A7J9BCU4"/>
<keyword evidence="2" id="KW-1185">Reference proteome</keyword>
<dbReference type="OrthoDB" id="1001818at2759"/>
<gene>
    <name evidence="1" type="ORF">Gogos_018114</name>
</gene>
<reference evidence="1 2" key="1">
    <citation type="journal article" date="2019" name="Genome Biol. Evol.">
        <title>Insights into the evolution of the New World diploid cottons (Gossypium, subgenus Houzingenia) based on genome sequencing.</title>
        <authorList>
            <person name="Grover C.E."/>
            <person name="Arick M.A. 2nd"/>
            <person name="Thrash A."/>
            <person name="Conover J.L."/>
            <person name="Sanders W.S."/>
            <person name="Peterson D.G."/>
            <person name="Frelichowski J.E."/>
            <person name="Scheffler J.A."/>
            <person name="Scheffler B.E."/>
            <person name="Wendel J.F."/>
        </authorList>
    </citation>
    <scope>NUCLEOTIDE SEQUENCE [LARGE SCALE GENOMIC DNA]</scope>
    <source>
        <strain evidence="1">5</strain>
        <tissue evidence="1">Leaf</tissue>
    </source>
</reference>
<evidence type="ECO:0000313" key="1">
    <source>
        <dbReference type="EMBL" id="MBA0734171.1"/>
    </source>
</evidence>
<dbReference type="EMBL" id="JABEZY010000002">
    <property type="protein sequence ID" value="MBA0734171.1"/>
    <property type="molecule type" value="Genomic_DNA"/>
</dbReference>
<organism evidence="1 2">
    <name type="scientific">Gossypium gossypioides</name>
    <name type="common">Mexican cotton</name>
    <name type="synonym">Selera gossypioides</name>
    <dbReference type="NCBI Taxonomy" id="34282"/>
    <lineage>
        <taxon>Eukaryota</taxon>
        <taxon>Viridiplantae</taxon>
        <taxon>Streptophyta</taxon>
        <taxon>Embryophyta</taxon>
        <taxon>Tracheophyta</taxon>
        <taxon>Spermatophyta</taxon>
        <taxon>Magnoliopsida</taxon>
        <taxon>eudicotyledons</taxon>
        <taxon>Gunneridae</taxon>
        <taxon>Pentapetalae</taxon>
        <taxon>rosids</taxon>
        <taxon>malvids</taxon>
        <taxon>Malvales</taxon>
        <taxon>Malvaceae</taxon>
        <taxon>Malvoideae</taxon>
        <taxon>Gossypium</taxon>
    </lineage>
</organism>
<evidence type="ECO:0000313" key="2">
    <source>
        <dbReference type="Proteomes" id="UP000593579"/>
    </source>
</evidence>
<protein>
    <recommendedName>
        <fullName evidence="3">RNase H type-1 domain-containing protein</fullName>
    </recommendedName>
</protein>
<name>A0A7J9BCU4_GOSGO</name>